<evidence type="ECO:0000313" key="2">
    <source>
        <dbReference type="Proteomes" id="UP000219215"/>
    </source>
</evidence>
<proteinExistence type="predicted"/>
<organism evidence="1 2">
    <name type="scientific">Pseudodesulfovibrio profundus</name>
    <dbReference type="NCBI Taxonomy" id="57320"/>
    <lineage>
        <taxon>Bacteria</taxon>
        <taxon>Pseudomonadati</taxon>
        <taxon>Thermodesulfobacteriota</taxon>
        <taxon>Desulfovibrionia</taxon>
        <taxon>Desulfovibrionales</taxon>
        <taxon>Desulfovibrionaceae</taxon>
    </lineage>
</organism>
<accession>A0A2C8FCF4</accession>
<dbReference type="EMBL" id="LT907975">
    <property type="protein sequence ID" value="SOB59850.1"/>
    <property type="molecule type" value="Genomic_DNA"/>
</dbReference>
<sequence length="45" mass="5011">MLADDPEAVHNSIYVDRKIVSALEVSPDEGYKGDSLNGFFFFGKM</sequence>
<dbReference type="AlphaFoldDB" id="A0A2C8FCF4"/>
<keyword evidence="2" id="KW-1185">Reference proteome</keyword>
<evidence type="ECO:0000313" key="1">
    <source>
        <dbReference type="EMBL" id="SOB59850.1"/>
    </source>
</evidence>
<name>A0A2C8FCF4_9BACT</name>
<protein>
    <submittedName>
        <fullName evidence="1">Uncharacterized protein</fullName>
    </submittedName>
</protein>
<reference evidence="2" key="1">
    <citation type="submission" date="2017-09" db="EMBL/GenBank/DDBJ databases">
        <authorList>
            <person name="Regsiter A."/>
            <person name="William W."/>
        </authorList>
    </citation>
    <scope>NUCLEOTIDE SEQUENCE [LARGE SCALE GENOMIC DNA]</scope>
    <source>
        <strain evidence="2">500-1</strain>
    </source>
</reference>
<dbReference type="KEGG" id="pprf:DPRO_2940"/>
<gene>
    <name evidence="1" type="ORF">DPRO_2940</name>
</gene>
<dbReference type="Proteomes" id="UP000219215">
    <property type="component" value="Chromosome DPRO"/>
</dbReference>